<dbReference type="AlphaFoldDB" id="A0A8J2L7Z8"/>
<protein>
    <submittedName>
        <fullName evidence="1">Uncharacterized protein</fullName>
    </submittedName>
</protein>
<accession>A0A8J2L7Z8</accession>
<organism evidence="1 2">
    <name type="scientific">Allacma fusca</name>
    <dbReference type="NCBI Taxonomy" id="39272"/>
    <lineage>
        <taxon>Eukaryota</taxon>
        <taxon>Metazoa</taxon>
        <taxon>Ecdysozoa</taxon>
        <taxon>Arthropoda</taxon>
        <taxon>Hexapoda</taxon>
        <taxon>Collembola</taxon>
        <taxon>Symphypleona</taxon>
        <taxon>Sminthuridae</taxon>
        <taxon>Allacma</taxon>
    </lineage>
</organism>
<feature type="non-terminal residue" evidence="1">
    <location>
        <position position="1"/>
    </location>
</feature>
<name>A0A8J2L7Z8_9HEXA</name>
<dbReference type="EMBL" id="CAJVCH010544919">
    <property type="protein sequence ID" value="CAG7827798.1"/>
    <property type="molecule type" value="Genomic_DNA"/>
</dbReference>
<evidence type="ECO:0000313" key="2">
    <source>
        <dbReference type="Proteomes" id="UP000708208"/>
    </source>
</evidence>
<keyword evidence="2" id="KW-1185">Reference proteome</keyword>
<gene>
    <name evidence="1" type="ORF">AFUS01_LOCUS37761</name>
</gene>
<sequence length="84" mass="9948">RHYLRKSEKVPGERLKAAIRYFETCSHNQRETCRVFGLTRSFFQKYLKLDRDDIPEECTQGGKPVFSKEMEEEIVSYCLALANR</sequence>
<evidence type="ECO:0000313" key="1">
    <source>
        <dbReference type="EMBL" id="CAG7827798.1"/>
    </source>
</evidence>
<proteinExistence type="predicted"/>
<reference evidence="1" key="1">
    <citation type="submission" date="2021-06" db="EMBL/GenBank/DDBJ databases">
        <authorList>
            <person name="Hodson N. C."/>
            <person name="Mongue J. A."/>
            <person name="Jaron S. K."/>
        </authorList>
    </citation>
    <scope>NUCLEOTIDE SEQUENCE</scope>
</reference>
<comment type="caution">
    <text evidence="1">The sequence shown here is derived from an EMBL/GenBank/DDBJ whole genome shotgun (WGS) entry which is preliminary data.</text>
</comment>
<dbReference type="Proteomes" id="UP000708208">
    <property type="component" value="Unassembled WGS sequence"/>
</dbReference>